<dbReference type="InterPro" id="IPR045004">
    <property type="entry name" value="ECH_dom"/>
</dbReference>
<feature type="non-terminal residue" evidence="4">
    <location>
        <position position="227"/>
    </location>
</feature>
<dbReference type="EC" id="3.1.2.4" evidence="2"/>
<dbReference type="AlphaFoldDB" id="A0AA38G1F1"/>
<dbReference type="PANTHER" id="PTHR43176:SF4">
    <property type="entry name" value="3-HYDROXYISOBUTYRYL-COA HYDROLASE-LIKE PROTEIN 1, MITOCHONDRIAL"/>
    <property type="match status" value="1"/>
</dbReference>
<gene>
    <name evidence="4" type="ORF">KI387_022683</name>
</gene>
<dbReference type="Pfam" id="PF16113">
    <property type="entry name" value="ECH_2"/>
    <property type="match status" value="1"/>
</dbReference>
<accession>A0AA38G1F1</accession>
<dbReference type="InterPro" id="IPR029045">
    <property type="entry name" value="ClpP/crotonase-like_dom_sf"/>
</dbReference>
<reference evidence="4 5" key="1">
    <citation type="journal article" date="2021" name="Nat. Plants">
        <title>The Taxus genome provides insights into paclitaxel biosynthesis.</title>
        <authorList>
            <person name="Xiong X."/>
            <person name="Gou J."/>
            <person name="Liao Q."/>
            <person name="Li Y."/>
            <person name="Zhou Q."/>
            <person name="Bi G."/>
            <person name="Li C."/>
            <person name="Du R."/>
            <person name="Wang X."/>
            <person name="Sun T."/>
            <person name="Guo L."/>
            <person name="Liang H."/>
            <person name="Lu P."/>
            <person name="Wu Y."/>
            <person name="Zhang Z."/>
            <person name="Ro D.K."/>
            <person name="Shang Y."/>
            <person name="Huang S."/>
            <person name="Yan J."/>
        </authorList>
    </citation>
    <scope>NUCLEOTIDE SEQUENCE [LARGE SCALE GENOMIC DNA]</scope>
    <source>
        <strain evidence="4">Ta-2019</strain>
    </source>
</reference>
<dbReference type="InterPro" id="IPR032259">
    <property type="entry name" value="HIBYL-CoA-H"/>
</dbReference>
<feature type="domain" description="Enoyl-CoA hydratase/isomerase" evidence="3">
    <location>
        <begin position="1"/>
        <end position="227"/>
    </location>
</feature>
<dbReference type="OMA" id="EYRISAH"/>
<protein>
    <recommendedName>
        <fullName evidence="2">3-hydroxyisobutyryl-CoA hydrolase</fullName>
        <shortName evidence="2">HIB-CoA hydrolase</shortName>
        <shortName evidence="2">HIBYL-CoA-H</shortName>
        <ecNumber evidence="2">3.1.2.4</ecNumber>
    </recommendedName>
    <alternativeName>
        <fullName evidence="2">3-hydroxyisobutyryl-coenzyme A hydrolase</fullName>
    </alternativeName>
</protein>
<keyword evidence="1 2" id="KW-0378">Hydrolase</keyword>
<dbReference type="GO" id="GO:0006574">
    <property type="term" value="P:L-valine catabolic process"/>
    <property type="evidence" value="ECO:0007669"/>
    <property type="project" value="UniProtKB-UniRule"/>
</dbReference>
<proteinExistence type="inferred from homology"/>
<comment type="pathway">
    <text evidence="2">Amino-acid degradation; L-valine degradation.</text>
</comment>
<feature type="non-terminal residue" evidence="4">
    <location>
        <position position="1"/>
    </location>
</feature>
<comment type="function">
    <text evidence="2">Hydrolyzes 3-hydroxyisobutyryl-CoA (HIBYL-CoA), a saline catabolite. Has high activity toward isobutyryl-CoA. Could be an isobutyryl-CoA dehydrogenase that functions in valine catabolism.</text>
</comment>
<keyword evidence="5" id="KW-1185">Reference proteome</keyword>
<dbReference type="Gene3D" id="3.90.226.10">
    <property type="entry name" value="2-enoyl-CoA Hydratase, Chain A, domain 1"/>
    <property type="match status" value="1"/>
</dbReference>
<evidence type="ECO:0000256" key="1">
    <source>
        <dbReference type="ARBA" id="ARBA00022801"/>
    </source>
</evidence>
<dbReference type="CDD" id="cd06558">
    <property type="entry name" value="crotonase-like"/>
    <property type="match status" value="1"/>
</dbReference>
<dbReference type="PANTHER" id="PTHR43176">
    <property type="entry name" value="3-HYDROXYISOBUTYRYL-COA HYDROLASE-RELATED"/>
    <property type="match status" value="1"/>
</dbReference>
<evidence type="ECO:0000256" key="2">
    <source>
        <dbReference type="RuleBase" id="RU369070"/>
    </source>
</evidence>
<evidence type="ECO:0000313" key="5">
    <source>
        <dbReference type="Proteomes" id="UP000824469"/>
    </source>
</evidence>
<evidence type="ECO:0000313" key="4">
    <source>
        <dbReference type="EMBL" id="KAH9314056.1"/>
    </source>
</evidence>
<dbReference type="EMBL" id="JAHRHJ020000005">
    <property type="protein sequence ID" value="KAH9314056.1"/>
    <property type="molecule type" value="Genomic_DNA"/>
</dbReference>
<dbReference type="SUPFAM" id="SSF52096">
    <property type="entry name" value="ClpP/crotonase"/>
    <property type="match status" value="1"/>
</dbReference>
<evidence type="ECO:0000259" key="3">
    <source>
        <dbReference type="Pfam" id="PF16113"/>
    </source>
</evidence>
<comment type="caution">
    <text evidence="4">The sequence shown here is derived from an EMBL/GenBank/DDBJ whole genome shotgun (WGS) entry which is preliminary data.</text>
</comment>
<organism evidence="4 5">
    <name type="scientific">Taxus chinensis</name>
    <name type="common">Chinese yew</name>
    <name type="synonym">Taxus wallichiana var. chinensis</name>
    <dbReference type="NCBI Taxonomy" id="29808"/>
    <lineage>
        <taxon>Eukaryota</taxon>
        <taxon>Viridiplantae</taxon>
        <taxon>Streptophyta</taxon>
        <taxon>Embryophyta</taxon>
        <taxon>Tracheophyta</taxon>
        <taxon>Spermatophyta</taxon>
        <taxon>Pinopsida</taxon>
        <taxon>Pinidae</taxon>
        <taxon>Conifers II</taxon>
        <taxon>Cupressales</taxon>
        <taxon>Taxaceae</taxon>
        <taxon>Taxus</taxon>
    </lineage>
</organism>
<dbReference type="GO" id="GO:0003860">
    <property type="term" value="F:3-hydroxyisobutyryl-CoA hydrolase activity"/>
    <property type="evidence" value="ECO:0007669"/>
    <property type="project" value="UniProtKB-UniRule"/>
</dbReference>
<comment type="similarity">
    <text evidence="2">Belongs to the enoyl-CoA hydratase/isomerase family.</text>
</comment>
<dbReference type="Proteomes" id="UP000824469">
    <property type="component" value="Unassembled WGS sequence"/>
</dbReference>
<sequence>VALLNGITMGGGAGVSIPGTFRVVTDKTVFATPEVQIGFHPEAGASFYLSHLPGYLGEYLALTGERLNGEEMLVAGLATHFSASSRISWIEEQLGSLVTEDPSVVKTALEEYSDFAIPDTKCSLRRMDAIDRCFSKETVEEILCALETEAAGQSDEWYVKTIGKLKEASPLSLKITLKSIREGRFQSLDQCLAREYRITCHALSKRISGDFYEGVRARMIDKDSSPK</sequence>
<name>A0AA38G1F1_TAXCH</name>
<comment type="catalytic activity">
    <reaction evidence="2">
        <text>3-hydroxy-2-methylpropanoyl-CoA + H2O = 3-hydroxy-2-methylpropanoate + CoA + H(+)</text>
        <dbReference type="Rhea" id="RHEA:20888"/>
        <dbReference type="ChEBI" id="CHEBI:11805"/>
        <dbReference type="ChEBI" id="CHEBI:15377"/>
        <dbReference type="ChEBI" id="CHEBI:15378"/>
        <dbReference type="ChEBI" id="CHEBI:57287"/>
        <dbReference type="ChEBI" id="CHEBI:57340"/>
        <dbReference type="EC" id="3.1.2.4"/>
    </reaction>
</comment>